<comment type="subcellular location">
    <subcellularLocation>
        <location evidence="1">Cytoplasm</location>
    </subcellularLocation>
</comment>
<evidence type="ECO:0000256" key="5">
    <source>
        <dbReference type="ARBA" id="ARBA00022801"/>
    </source>
</evidence>
<dbReference type="Gene3D" id="2.40.10.170">
    <property type="match status" value="1"/>
</dbReference>
<keyword evidence="8" id="KW-0238">DNA-binding</keyword>
<reference evidence="12" key="1">
    <citation type="submission" date="2020-05" db="EMBL/GenBank/DDBJ databases">
        <authorList>
            <person name="Chiriac C."/>
            <person name="Salcher M."/>
            <person name="Ghai R."/>
            <person name="Kavagutti S V."/>
        </authorList>
    </citation>
    <scope>NUCLEOTIDE SEQUENCE</scope>
</reference>
<dbReference type="Pfam" id="PF21132">
    <property type="entry name" value="MFD_D3"/>
    <property type="match status" value="1"/>
</dbReference>
<dbReference type="Pfam" id="PF03461">
    <property type="entry name" value="TRCF"/>
    <property type="match status" value="1"/>
</dbReference>
<dbReference type="InterPro" id="IPR037235">
    <property type="entry name" value="TRCF-like_C_D7"/>
</dbReference>
<dbReference type="NCBIfam" id="TIGR00580">
    <property type="entry name" value="mfd"/>
    <property type="match status" value="1"/>
</dbReference>
<dbReference type="FunFam" id="3.40.50.300:FF:000546">
    <property type="entry name" value="Transcription-repair-coupling factor"/>
    <property type="match status" value="1"/>
</dbReference>
<evidence type="ECO:0000256" key="7">
    <source>
        <dbReference type="ARBA" id="ARBA00022840"/>
    </source>
</evidence>
<dbReference type="EMBL" id="CAEZUD010000002">
    <property type="protein sequence ID" value="CAB4582549.1"/>
    <property type="molecule type" value="Genomic_DNA"/>
</dbReference>
<keyword evidence="2" id="KW-0963">Cytoplasm</keyword>
<dbReference type="Gene3D" id="3.30.2060.10">
    <property type="entry name" value="Penicillin-binding protein 1b domain"/>
    <property type="match status" value="1"/>
</dbReference>
<evidence type="ECO:0000256" key="4">
    <source>
        <dbReference type="ARBA" id="ARBA00022763"/>
    </source>
</evidence>
<keyword evidence="9" id="KW-0234">DNA repair</keyword>
<evidence type="ECO:0000256" key="3">
    <source>
        <dbReference type="ARBA" id="ARBA00022741"/>
    </source>
</evidence>
<keyword evidence="5" id="KW-0378">Hydrolase</keyword>
<dbReference type="InterPro" id="IPR041471">
    <property type="entry name" value="UvrB_inter"/>
</dbReference>
<feature type="domain" description="Helicase C-terminal" evidence="11">
    <location>
        <begin position="805"/>
        <end position="962"/>
    </location>
</feature>
<dbReference type="InterPro" id="IPR005118">
    <property type="entry name" value="TRCF_C"/>
</dbReference>
<keyword evidence="4" id="KW-0227">DNA damage</keyword>
<evidence type="ECO:0000313" key="12">
    <source>
        <dbReference type="EMBL" id="CAB4582549.1"/>
    </source>
</evidence>
<gene>
    <name evidence="12" type="ORF">UFOPK1778_00090</name>
</gene>
<dbReference type="SUPFAM" id="SSF141259">
    <property type="entry name" value="CarD-like"/>
    <property type="match status" value="1"/>
</dbReference>
<proteinExistence type="inferred from homology"/>
<dbReference type="PROSITE" id="PS51194">
    <property type="entry name" value="HELICASE_CTER"/>
    <property type="match status" value="1"/>
</dbReference>
<dbReference type="SMART" id="SM01058">
    <property type="entry name" value="CarD_TRCF"/>
    <property type="match status" value="1"/>
</dbReference>
<dbReference type="PANTHER" id="PTHR47964:SF1">
    <property type="entry name" value="ATP-DEPENDENT DNA HELICASE HOMOLOG RECG, CHLOROPLASTIC"/>
    <property type="match status" value="1"/>
</dbReference>
<dbReference type="Pfam" id="PF17757">
    <property type="entry name" value="UvrB_inter"/>
    <property type="match status" value="1"/>
</dbReference>
<dbReference type="CDD" id="cd17991">
    <property type="entry name" value="DEXHc_TRCF"/>
    <property type="match status" value="1"/>
</dbReference>
<dbReference type="GO" id="GO:0005737">
    <property type="term" value="C:cytoplasm"/>
    <property type="evidence" value="ECO:0007669"/>
    <property type="project" value="UniProtKB-SubCell"/>
</dbReference>
<dbReference type="Pfam" id="PF00270">
    <property type="entry name" value="DEAD"/>
    <property type="match status" value="1"/>
</dbReference>
<evidence type="ECO:0000256" key="9">
    <source>
        <dbReference type="ARBA" id="ARBA00023204"/>
    </source>
</evidence>
<dbReference type="GO" id="GO:0016787">
    <property type="term" value="F:hydrolase activity"/>
    <property type="evidence" value="ECO:0007669"/>
    <property type="project" value="UniProtKB-KW"/>
</dbReference>
<dbReference type="InterPro" id="IPR001650">
    <property type="entry name" value="Helicase_C-like"/>
</dbReference>
<sequence>MALLRAFSHFSAREIPAVDSDTELAAAPSAHGLILSMVTESTPLLIVAPSSRVADEIRDEIISYTGKEVLEFPPWETLPHERLSPKSDTVTKRVSTLHALATRPAQIQAVVTSIRGLIQPIIADLLNEEFPVLEIGAECGLQQLVLNLSYLGYARTDLVERRGEFAVRGGIVDIFPADCEHPVRIDFFGDEIEELRFFTVADQRTFAPVTGSLTIYPCRELALSEDVKKRAASLAAEFPAIAEMCEKISNGISVEGMESLAGALKPEMSSLLSFLPENFKVMIIDAPRAQSRSADLISTNEEFLEASWSTAAMGAKAPIDFTDQVGAGGYFELEELKNEASRRGFSWRELNSYQSNPELDNSLDTFASVPIYNSKVEPFIEDVKSWFNAGYQVIFSAMGSGILERYRDLLAEEELPVRIIKEVNTALTNDAIYLLTSHVNHGFISERFKTALITEKDISGQRSSSKDSARMPSRRKKAIDPVELKPGDYVVHEQHGVGRYIELVQRTVAGTSREYVVIEYASSKRGQPADRLFVPTDTLEQVTKYVGGEAPSVHRIGGADWQNAKRKARKAVKQIAAELIQLYAARMAAPGYAFSPDTPWQRELEEAFAYVETADQMSTIDEVKRDMERSYPMDRIVCGDVGYGKTEIAVRAAFKAVQDGKQVAILVPTTLLVQQHLATFQGRYTGFPIKVAGLSRFNSPKVSREIVAGIEDGSLDIVIGTHRLLSKDIQFKDLGLVVVDEEQRFGVEHKEELKKTRTNVDVLSMSATPIPRTLEMAITGIREMSNITTPPEERHPVLTYVGPLDDKQITAAIHRELLRDGQIFFVHNRVESIDGVVERLKKLVPEARIRVAHGQMNEHDLEEVILAFWEGDFDILVSTTIIENGIDVPNANTLIVDRSENYGLSQLHQLRGRVGRSRERAYAYFLYSPDKPLTEVAHDRLTTIATNSELGSGMQVALKDLEIRGAGNLLGGEQSGHIAEVGFDLYMRMVSEAVSEFKTGIVPDSQDDPRIRECKVELPITAHIPVEYLPSERLRLDIYRRMADSSSQAELDAIAEELKDRFGELPEPARDLLAVASLRVIAKNFGLTEVVLQGKFLRLSPLMIPDSIGMRLARVYPGSLVKAATSSVLVARSAAPNWMGGEEVGDTSVLPWAIEVLNTIVAPSVSTSK</sequence>
<evidence type="ECO:0000259" key="11">
    <source>
        <dbReference type="PROSITE" id="PS51194"/>
    </source>
</evidence>
<dbReference type="InterPro" id="IPR011545">
    <property type="entry name" value="DEAD/DEAH_box_helicase_dom"/>
</dbReference>
<accession>A0A6J6F4Q2</accession>
<dbReference type="SUPFAM" id="SSF143517">
    <property type="entry name" value="TRCF domain-like"/>
    <property type="match status" value="1"/>
</dbReference>
<dbReference type="Pfam" id="PF02559">
    <property type="entry name" value="CarD_TRCF_RID"/>
    <property type="match status" value="1"/>
</dbReference>
<dbReference type="InterPro" id="IPR036101">
    <property type="entry name" value="CarD-like/TRCF_RID_sf"/>
</dbReference>
<dbReference type="SMART" id="SM00490">
    <property type="entry name" value="HELICc"/>
    <property type="match status" value="1"/>
</dbReference>
<dbReference type="SMART" id="SM00487">
    <property type="entry name" value="DEXDc"/>
    <property type="match status" value="1"/>
</dbReference>
<dbReference type="SUPFAM" id="SSF52540">
    <property type="entry name" value="P-loop containing nucleoside triphosphate hydrolases"/>
    <property type="match status" value="4"/>
</dbReference>
<evidence type="ECO:0000256" key="1">
    <source>
        <dbReference type="ARBA" id="ARBA00004496"/>
    </source>
</evidence>
<dbReference type="HAMAP" id="MF_00969">
    <property type="entry name" value="TRCF"/>
    <property type="match status" value="1"/>
</dbReference>
<keyword evidence="6" id="KW-0347">Helicase</keyword>
<dbReference type="InterPro" id="IPR027417">
    <property type="entry name" value="P-loop_NTPase"/>
</dbReference>
<dbReference type="InterPro" id="IPR014001">
    <property type="entry name" value="Helicase_ATP-bd"/>
</dbReference>
<dbReference type="PROSITE" id="PS51192">
    <property type="entry name" value="HELICASE_ATP_BIND_1"/>
    <property type="match status" value="1"/>
</dbReference>
<dbReference type="Gene3D" id="3.40.50.11180">
    <property type="match status" value="1"/>
</dbReference>
<dbReference type="Pfam" id="PF00271">
    <property type="entry name" value="Helicase_C"/>
    <property type="match status" value="1"/>
</dbReference>
<dbReference type="InterPro" id="IPR048635">
    <property type="entry name" value="MFD_D3"/>
</dbReference>
<keyword evidence="7" id="KW-0067">ATP-binding</keyword>
<dbReference type="SMART" id="SM00982">
    <property type="entry name" value="TRCF"/>
    <property type="match status" value="1"/>
</dbReference>
<organism evidence="12">
    <name type="scientific">freshwater metagenome</name>
    <dbReference type="NCBI Taxonomy" id="449393"/>
    <lineage>
        <taxon>unclassified sequences</taxon>
        <taxon>metagenomes</taxon>
        <taxon>ecological metagenomes</taxon>
    </lineage>
</organism>
<protein>
    <submittedName>
        <fullName evidence="12">Unannotated protein</fullName>
    </submittedName>
</protein>
<dbReference type="GO" id="GO:0005524">
    <property type="term" value="F:ATP binding"/>
    <property type="evidence" value="ECO:0007669"/>
    <property type="project" value="UniProtKB-KW"/>
</dbReference>
<evidence type="ECO:0000256" key="2">
    <source>
        <dbReference type="ARBA" id="ARBA00022490"/>
    </source>
</evidence>
<evidence type="ECO:0000259" key="10">
    <source>
        <dbReference type="PROSITE" id="PS51192"/>
    </source>
</evidence>
<evidence type="ECO:0000256" key="8">
    <source>
        <dbReference type="ARBA" id="ARBA00023125"/>
    </source>
</evidence>
<dbReference type="Gene3D" id="3.40.50.11140">
    <property type="match status" value="1"/>
</dbReference>
<dbReference type="Gene3D" id="3.40.50.300">
    <property type="entry name" value="P-loop containing nucleotide triphosphate hydrolases"/>
    <property type="match status" value="2"/>
</dbReference>
<dbReference type="Gene3D" id="3.90.1150.50">
    <property type="entry name" value="Transcription-repair-coupling factor, D7 domain"/>
    <property type="match status" value="1"/>
</dbReference>
<dbReference type="AlphaFoldDB" id="A0A6J6F4Q2"/>
<name>A0A6J6F4Q2_9ZZZZ</name>
<dbReference type="GO" id="GO:0003684">
    <property type="term" value="F:damaged DNA binding"/>
    <property type="evidence" value="ECO:0007669"/>
    <property type="project" value="InterPro"/>
</dbReference>
<evidence type="ECO:0000256" key="6">
    <source>
        <dbReference type="ARBA" id="ARBA00022806"/>
    </source>
</evidence>
<dbReference type="PANTHER" id="PTHR47964">
    <property type="entry name" value="ATP-DEPENDENT DNA HELICASE HOMOLOG RECG, CHLOROPLASTIC"/>
    <property type="match status" value="1"/>
</dbReference>
<dbReference type="GO" id="GO:0006281">
    <property type="term" value="P:DNA repair"/>
    <property type="evidence" value="ECO:0007669"/>
    <property type="project" value="UniProtKB-KW"/>
</dbReference>
<keyword evidence="3" id="KW-0547">Nucleotide-binding</keyword>
<dbReference type="FunFam" id="3.40.50.300:FF:000300">
    <property type="entry name" value="Transcription-repair-coupling factor"/>
    <property type="match status" value="1"/>
</dbReference>
<dbReference type="InterPro" id="IPR004576">
    <property type="entry name" value="Mfd"/>
</dbReference>
<dbReference type="InterPro" id="IPR047112">
    <property type="entry name" value="RecG/Mfd"/>
</dbReference>
<feature type="domain" description="Helicase ATP-binding" evidence="10">
    <location>
        <begin position="626"/>
        <end position="787"/>
    </location>
</feature>
<dbReference type="GO" id="GO:0003678">
    <property type="term" value="F:DNA helicase activity"/>
    <property type="evidence" value="ECO:0007669"/>
    <property type="project" value="TreeGrafter"/>
</dbReference>
<dbReference type="InterPro" id="IPR003711">
    <property type="entry name" value="CarD-like/TRCF_RID"/>
</dbReference>